<dbReference type="PANTHER" id="PTHR13780">
    <property type="entry name" value="AMP-ACTIVATED PROTEIN KINASE, GAMMA REGULATORY SUBUNIT"/>
    <property type="match status" value="1"/>
</dbReference>
<dbReference type="SUPFAM" id="SSF54631">
    <property type="entry name" value="CBS-domain pair"/>
    <property type="match status" value="2"/>
</dbReference>
<evidence type="ECO:0000256" key="5">
    <source>
        <dbReference type="SAM" id="Coils"/>
    </source>
</evidence>
<dbReference type="InterPro" id="IPR013783">
    <property type="entry name" value="Ig-like_fold"/>
</dbReference>
<keyword evidence="3 4" id="KW-0129">CBS domain</keyword>
<evidence type="ECO:0000259" key="7">
    <source>
        <dbReference type="PROSITE" id="PS51371"/>
    </source>
</evidence>
<evidence type="ECO:0000256" key="3">
    <source>
        <dbReference type="ARBA" id="ARBA00023122"/>
    </source>
</evidence>
<dbReference type="InterPro" id="IPR050511">
    <property type="entry name" value="AMPK_gamma/SDS23_families"/>
</dbReference>
<accession>A0A2K3D1M9</accession>
<evidence type="ECO:0000256" key="2">
    <source>
        <dbReference type="ARBA" id="ARBA00022737"/>
    </source>
</evidence>
<dbReference type="AlphaFoldDB" id="A0A2K3D1M9"/>
<dbReference type="STRING" id="3055.A0A2K3D1M9"/>
<dbReference type="GO" id="GO:0042149">
    <property type="term" value="P:cellular response to glucose starvation"/>
    <property type="evidence" value="ECO:0000318"/>
    <property type="project" value="GO_Central"/>
</dbReference>
<dbReference type="FunCoup" id="A0A2K3D1M9">
    <property type="interactions" value="1822"/>
</dbReference>
<evidence type="ECO:0000313" key="9">
    <source>
        <dbReference type="Proteomes" id="UP000006906"/>
    </source>
</evidence>
<feature type="coiled-coil region" evidence="5">
    <location>
        <begin position="109"/>
        <end position="138"/>
    </location>
</feature>
<evidence type="ECO:0000256" key="4">
    <source>
        <dbReference type="PROSITE-ProRule" id="PRU00703"/>
    </source>
</evidence>
<dbReference type="CDD" id="cd02859">
    <property type="entry name" value="E_set_AMPKbeta_like_N"/>
    <property type="match status" value="1"/>
</dbReference>
<dbReference type="GO" id="GO:0045722">
    <property type="term" value="P:positive regulation of gluconeogenesis"/>
    <property type="evidence" value="ECO:0000318"/>
    <property type="project" value="GO_Central"/>
</dbReference>
<organism evidence="8 9">
    <name type="scientific">Chlamydomonas reinhardtii</name>
    <name type="common">Chlamydomonas smithii</name>
    <dbReference type="NCBI Taxonomy" id="3055"/>
    <lineage>
        <taxon>Eukaryota</taxon>
        <taxon>Viridiplantae</taxon>
        <taxon>Chlorophyta</taxon>
        <taxon>core chlorophytes</taxon>
        <taxon>Chlorophyceae</taxon>
        <taxon>CS clade</taxon>
        <taxon>Chlamydomonadales</taxon>
        <taxon>Chlamydomonadaceae</taxon>
        <taxon>Chlamydomonas</taxon>
    </lineage>
</organism>
<dbReference type="Proteomes" id="UP000006906">
    <property type="component" value="Chromosome 12"/>
</dbReference>
<dbReference type="ExpressionAtlas" id="A0A2K3D1M9">
    <property type="expression patterns" value="baseline"/>
</dbReference>
<evidence type="ECO:0000313" key="8">
    <source>
        <dbReference type="EMBL" id="PNW74446.1"/>
    </source>
</evidence>
<dbReference type="SMART" id="SM00116">
    <property type="entry name" value="CBS"/>
    <property type="match status" value="4"/>
</dbReference>
<evidence type="ECO:0000256" key="1">
    <source>
        <dbReference type="ARBA" id="ARBA00006750"/>
    </source>
</evidence>
<dbReference type="FunFam" id="2.60.40.10:FF:001860">
    <property type="entry name" value="Sucrose nonfermenting 4-like protein"/>
    <property type="match status" value="1"/>
</dbReference>
<dbReference type="OrthoDB" id="531008at2759"/>
<keyword evidence="9" id="KW-1185">Reference proteome</keyword>
<dbReference type="InterPro" id="IPR000644">
    <property type="entry name" value="CBS_dom"/>
</dbReference>
<dbReference type="SUPFAM" id="SSF81296">
    <property type="entry name" value="E set domains"/>
    <property type="match status" value="1"/>
</dbReference>
<dbReference type="Gene3D" id="3.10.580.10">
    <property type="entry name" value="CBS-domain"/>
    <property type="match status" value="3"/>
</dbReference>
<dbReference type="KEGG" id="cre:CHLRE_12g484350v5"/>
<feature type="compositionally biased region" description="Low complexity" evidence="6">
    <location>
        <begin position="200"/>
        <end position="223"/>
    </location>
</feature>
<dbReference type="RefSeq" id="XP_042917905.1">
    <property type="nucleotide sequence ID" value="XM_043067810.1"/>
</dbReference>
<dbReference type="Pfam" id="PF00571">
    <property type="entry name" value="CBS"/>
    <property type="match status" value="2"/>
</dbReference>
<reference evidence="8 9" key="1">
    <citation type="journal article" date="2007" name="Science">
        <title>The Chlamydomonas genome reveals the evolution of key animal and plant functions.</title>
        <authorList>
            <person name="Merchant S.S."/>
            <person name="Prochnik S.E."/>
            <person name="Vallon O."/>
            <person name="Harris E.H."/>
            <person name="Karpowicz S.J."/>
            <person name="Witman G.B."/>
            <person name="Terry A."/>
            <person name="Salamov A."/>
            <person name="Fritz-Laylin L.K."/>
            <person name="Marechal-Drouard L."/>
            <person name="Marshall W.F."/>
            <person name="Qu L.H."/>
            <person name="Nelson D.R."/>
            <person name="Sanderfoot A.A."/>
            <person name="Spalding M.H."/>
            <person name="Kapitonov V.V."/>
            <person name="Ren Q."/>
            <person name="Ferris P."/>
            <person name="Lindquist E."/>
            <person name="Shapiro H."/>
            <person name="Lucas S.M."/>
            <person name="Grimwood J."/>
            <person name="Schmutz J."/>
            <person name="Cardol P."/>
            <person name="Cerutti H."/>
            <person name="Chanfreau G."/>
            <person name="Chen C.L."/>
            <person name="Cognat V."/>
            <person name="Croft M.T."/>
            <person name="Dent R."/>
            <person name="Dutcher S."/>
            <person name="Fernandez E."/>
            <person name="Fukuzawa H."/>
            <person name="Gonzalez-Ballester D."/>
            <person name="Gonzalez-Halphen D."/>
            <person name="Hallmann A."/>
            <person name="Hanikenne M."/>
            <person name="Hippler M."/>
            <person name="Inwood W."/>
            <person name="Jabbari K."/>
            <person name="Kalanon M."/>
            <person name="Kuras R."/>
            <person name="Lefebvre P.A."/>
            <person name="Lemaire S.D."/>
            <person name="Lobanov A.V."/>
            <person name="Lohr M."/>
            <person name="Manuell A."/>
            <person name="Meier I."/>
            <person name="Mets L."/>
            <person name="Mittag M."/>
            <person name="Mittelmeier T."/>
            <person name="Moroney J.V."/>
            <person name="Moseley J."/>
            <person name="Napoli C."/>
            <person name="Nedelcu A.M."/>
            <person name="Niyogi K."/>
            <person name="Novoselov S.V."/>
            <person name="Paulsen I.T."/>
            <person name="Pazour G."/>
            <person name="Purton S."/>
            <person name="Ral J.P."/>
            <person name="Riano-Pachon D.M."/>
            <person name="Riekhof W."/>
            <person name="Rymarquis L."/>
            <person name="Schroda M."/>
            <person name="Stern D."/>
            <person name="Umen J."/>
            <person name="Willows R."/>
            <person name="Wilson N."/>
            <person name="Zimmer S.L."/>
            <person name="Allmer J."/>
            <person name="Balk J."/>
            <person name="Bisova K."/>
            <person name="Chen C.J."/>
            <person name="Elias M."/>
            <person name="Gendler K."/>
            <person name="Hauser C."/>
            <person name="Lamb M.R."/>
            <person name="Ledford H."/>
            <person name="Long J.C."/>
            <person name="Minagawa J."/>
            <person name="Page M.D."/>
            <person name="Pan J."/>
            <person name="Pootakham W."/>
            <person name="Roje S."/>
            <person name="Rose A."/>
            <person name="Stahlberg E."/>
            <person name="Terauchi A.M."/>
            <person name="Yang P."/>
            <person name="Ball S."/>
            <person name="Bowler C."/>
            <person name="Dieckmann C.L."/>
            <person name="Gladyshev V.N."/>
            <person name="Green P."/>
            <person name="Jorgensen R."/>
            <person name="Mayfield S."/>
            <person name="Mueller-Roeber B."/>
            <person name="Rajamani S."/>
            <person name="Sayre R.T."/>
            <person name="Brokstein P."/>
            <person name="Dubchak I."/>
            <person name="Goodstein D."/>
            <person name="Hornick L."/>
            <person name="Huang Y.W."/>
            <person name="Jhaveri J."/>
            <person name="Luo Y."/>
            <person name="Martinez D."/>
            <person name="Ngau W.C."/>
            <person name="Otillar B."/>
            <person name="Poliakov A."/>
            <person name="Porter A."/>
            <person name="Szajkowski L."/>
            <person name="Werner G."/>
            <person name="Zhou K."/>
            <person name="Grigoriev I.V."/>
            <person name="Rokhsar D.S."/>
            <person name="Grossman A.R."/>
        </authorList>
    </citation>
    <scope>NUCLEOTIDE SEQUENCE [LARGE SCALE GENOMIC DNA]</scope>
    <source>
        <strain evidence="9">CC-503</strain>
    </source>
</reference>
<dbReference type="InterPro" id="IPR046342">
    <property type="entry name" value="CBS_dom_sf"/>
</dbReference>
<name>A0A2K3D1M9_CHLRE</name>
<feature type="domain" description="CBS" evidence="7">
    <location>
        <begin position="628"/>
        <end position="683"/>
    </location>
</feature>
<feature type="domain" description="CBS" evidence="7">
    <location>
        <begin position="287"/>
        <end position="348"/>
    </location>
</feature>
<dbReference type="Pfam" id="PF16561">
    <property type="entry name" value="AMPK1_CBM"/>
    <property type="match status" value="1"/>
</dbReference>
<feature type="compositionally biased region" description="Low complexity" evidence="6">
    <location>
        <begin position="564"/>
        <end position="579"/>
    </location>
</feature>
<dbReference type="GO" id="GO:0006110">
    <property type="term" value="P:regulation of glycolytic process"/>
    <property type="evidence" value="ECO:0000318"/>
    <property type="project" value="GO_Central"/>
</dbReference>
<dbReference type="InterPro" id="IPR032640">
    <property type="entry name" value="AMPK1_CBM"/>
</dbReference>
<dbReference type="Gene3D" id="2.60.40.10">
    <property type="entry name" value="Immunoglobulins"/>
    <property type="match status" value="1"/>
</dbReference>
<dbReference type="GeneID" id="5728731"/>
<dbReference type="InterPro" id="IPR014756">
    <property type="entry name" value="Ig_E-set"/>
</dbReference>
<feature type="compositionally biased region" description="Low complexity" evidence="6">
    <location>
        <begin position="177"/>
        <end position="188"/>
    </location>
</feature>
<dbReference type="EMBL" id="CM008973">
    <property type="protein sequence ID" value="PNW74446.1"/>
    <property type="molecule type" value="Genomic_DNA"/>
</dbReference>
<keyword evidence="2" id="KW-0677">Repeat</keyword>
<feature type="compositionally biased region" description="Low complexity" evidence="6">
    <location>
        <begin position="233"/>
        <end position="244"/>
    </location>
</feature>
<dbReference type="Gramene" id="PNW74446">
    <property type="protein sequence ID" value="PNW74446"/>
    <property type="gene ID" value="CHLRE_12g484350v5"/>
</dbReference>
<dbReference type="InParanoid" id="A0A2K3D1M9"/>
<feature type="region of interest" description="Disordered" evidence="6">
    <location>
        <begin position="558"/>
        <end position="591"/>
    </location>
</feature>
<keyword evidence="5" id="KW-0175">Coiled coil</keyword>
<comment type="similarity">
    <text evidence="1">Belongs to the 5'-AMP-activated protein kinase gamma subunit family.</text>
</comment>
<evidence type="ECO:0000256" key="6">
    <source>
        <dbReference type="SAM" id="MobiDB-lite"/>
    </source>
</evidence>
<feature type="region of interest" description="Disordered" evidence="6">
    <location>
        <begin position="174"/>
        <end position="251"/>
    </location>
</feature>
<dbReference type="PANTHER" id="PTHR13780:SF35">
    <property type="entry name" value="LD22662P"/>
    <property type="match status" value="1"/>
</dbReference>
<sequence length="683" mass="72061">MSYFVPTRFVWRFGGRQVHLCGSFTRWVETVPMAPVDGSPGLFAVVVHLPPGYHQYKFIVDGRWRHDETAPFMPDPLGNVNNWLFVRRIDPSPTPLANNVAFDPQQLVAAQQAAALQVAQQQAAAAQQQAAAQQLQQLHPALASASLAPAPGVSGGLQVGVPAQTLATGIGVGGLGQHPHVPQQPQPHSTAVGLGPCLTPQQLQHPAAQQSQQPGQSQQHPGGVPVGSGLSLQPPVAAQVAPQQGDVDMGGTEAAVVPPIVIHNPKEPEYTRKKIADFLHSHTAYELIPESGKVVVLDVDLPVRQAFHALHEQGTASAPLWDTTTRSIPGVISASDFITILRRLRHSVSAGANPLSEAEMDAHTIRGLREEAAAEGREPKGLVYVLADEDLAKVVARLAQHKCSMAPVLSGDPGGPEQPPHVLHLATLSGVLACLMRHFRASLASLPLLSQPLGSLPLGTWSPDAAVAHTDFLPDSKERRQWRKLQPLHTVTVSTPLTTALAMLLETGVSALPVVDERRCLVDCYARSQITDLCKGGAYNRLQWEDVTVGQGLALANNSPQPWSQSGAGSASQSALGNPAPQPPQPGMGGLSAEFAAAAAAAAAGGQPHHGSSPHMAGLGVGAGSITAQSGGRVWVVTKDDTLRTVVERLAVPGVRRLIVVTPESRRVEGIISLSDVAQYLFL</sequence>
<dbReference type="OMA" id="QAHTAYE"/>
<gene>
    <name evidence="8" type="ORF">CHLRE_12g484350v5</name>
</gene>
<proteinExistence type="inferred from homology"/>
<dbReference type="GO" id="GO:0043609">
    <property type="term" value="P:regulation of carbon utilization"/>
    <property type="evidence" value="ECO:0000318"/>
    <property type="project" value="GO_Central"/>
</dbReference>
<dbReference type="PROSITE" id="PS51371">
    <property type="entry name" value="CBS"/>
    <property type="match status" value="2"/>
</dbReference>
<protein>
    <recommendedName>
        <fullName evidence="7">CBS domain-containing protein</fullName>
    </recommendedName>
</protein>